<evidence type="ECO:0000256" key="4">
    <source>
        <dbReference type="ARBA" id="ARBA00022989"/>
    </source>
</evidence>
<dbReference type="GO" id="GO:0016020">
    <property type="term" value="C:membrane"/>
    <property type="evidence" value="ECO:0007669"/>
    <property type="project" value="UniProtKB-SubCell"/>
</dbReference>
<reference evidence="8" key="1">
    <citation type="submission" date="2025-08" db="UniProtKB">
        <authorList>
            <consortium name="RefSeq"/>
        </authorList>
    </citation>
    <scope>IDENTIFICATION</scope>
</reference>
<dbReference type="OrthoDB" id="10071849at2759"/>
<proteinExistence type="inferred from homology"/>
<evidence type="ECO:0000256" key="6">
    <source>
        <dbReference type="SAM" id="Phobius"/>
    </source>
</evidence>
<keyword evidence="5 6" id="KW-0472">Membrane</keyword>
<feature type="transmembrane region" description="Helical" evidence="6">
    <location>
        <begin position="54"/>
        <end position="77"/>
    </location>
</feature>
<evidence type="ECO:0000313" key="8">
    <source>
        <dbReference type="RefSeq" id="XP_030046372.1"/>
    </source>
</evidence>
<dbReference type="Proteomes" id="UP000515156">
    <property type="component" value="Chromosome 1"/>
</dbReference>
<feature type="transmembrane region" description="Helical" evidence="6">
    <location>
        <begin position="83"/>
        <end position="105"/>
    </location>
</feature>
<feature type="transmembrane region" description="Helical" evidence="6">
    <location>
        <begin position="125"/>
        <end position="144"/>
    </location>
</feature>
<accession>A0A6P7WT78</accession>
<dbReference type="PANTHER" id="PTHR23320">
    <property type="entry name" value="MEMBRANE-SPANNING 4-DOMAINS SUBFAMILY A MS4A -RELATED"/>
    <property type="match status" value="1"/>
</dbReference>
<evidence type="ECO:0000256" key="5">
    <source>
        <dbReference type="ARBA" id="ARBA00023136"/>
    </source>
</evidence>
<organism evidence="7 8">
    <name type="scientific">Microcaecilia unicolor</name>
    <dbReference type="NCBI Taxonomy" id="1415580"/>
    <lineage>
        <taxon>Eukaryota</taxon>
        <taxon>Metazoa</taxon>
        <taxon>Chordata</taxon>
        <taxon>Craniata</taxon>
        <taxon>Vertebrata</taxon>
        <taxon>Euteleostomi</taxon>
        <taxon>Amphibia</taxon>
        <taxon>Gymnophiona</taxon>
        <taxon>Siphonopidae</taxon>
        <taxon>Microcaecilia</taxon>
    </lineage>
</organism>
<dbReference type="InParanoid" id="A0A6P7WT78"/>
<keyword evidence="3 6" id="KW-0812">Transmembrane</keyword>
<keyword evidence="7" id="KW-1185">Reference proteome</keyword>
<evidence type="ECO:0000313" key="7">
    <source>
        <dbReference type="Proteomes" id="UP000515156"/>
    </source>
</evidence>
<comment type="similarity">
    <text evidence="2">Belongs to the MS4A family.</text>
</comment>
<evidence type="ECO:0000256" key="3">
    <source>
        <dbReference type="ARBA" id="ARBA00022692"/>
    </source>
</evidence>
<name>A0A6P7WT78_9AMPH</name>
<dbReference type="GeneID" id="115460885"/>
<keyword evidence="4 6" id="KW-1133">Transmembrane helix</keyword>
<dbReference type="InterPro" id="IPR007237">
    <property type="entry name" value="CD20-like"/>
</dbReference>
<evidence type="ECO:0000256" key="2">
    <source>
        <dbReference type="ARBA" id="ARBA00009565"/>
    </source>
</evidence>
<dbReference type="Pfam" id="PF04103">
    <property type="entry name" value="CD20"/>
    <property type="match status" value="1"/>
</dbReference>
<comment type="subcellular location">
    <subcellularLocation>
        <location evidence="1">Membrane</location>
        <topology evidence="1">Multi-pass membrane protein</topology>
    </subcellularLocation>
</comment>
<dbReference type="RefSeq" id="XP_030046372.1">
    <property type="nucleotide sequence ID" value="XM_030190512.1"/>
</dbReference>
<dbReference type="KEGG" id="muo:115460885"/>
<dbReference type="PANTHER" id="PTHR23320:SF128">
    <property type="entry name" value="MEMBRANE-SPANNING 4-DOMAINS SUBFAMILY A MEMBER 4A"/>
    <property type="match status" value="1"/>
</dbReference>
<sequence length="156" mass="16905">MNPEAAGDNGVTVFNQVIPPNGQNVIQMGPNVPQNTPGHVSQALQEFVKGEPKALGIIQIMISLVQFILAIVLVSANHSVHSFFTWTGFPFWSSVFFISSGSLTVAAQNKANMCLVKFSKSMNNLSSLIALIGIILLCIDLGNFPNHHLCEYYSKA</sequence>
<dbReference type="InterPro" id="IPR030417">
    <property type="entry name" value="MS4A"/>
</dbReference>
<protein>
    <submittedName>
        <fullName evidence="8">Membrane-spanning 4-domains subfamily A member 4A-like</fullName>
    </submittedName>
</protein>
<evidence type="ECO:0000256" key="1">
    <source>
        <dbReference type="ARBA" id="ARBA00004141"/>
    </source>
</evidence>
<dbReference type="AlphaFoldDB" id="A0A6P7WT78"/>
<gene>
    <name evidence="8" type="primary">LOC115460885</name>
</gene>